<dbReference type="Gene3D" id="3.40.630.30">
    <property type="match status" value="1"/>
</dbReference>
<dbReference type="RefSeq" id="WP_043783214.1">
    <property type="nucleotide sequence ID" value="NZ_JMQI01000047.1"/>
</dbReference>
<gene>
    <name evidence="1" type="ORF">DV20_22330</name>
</gene>
<dbReference type="GO" id="GO:0016740">
    <property type="term" value="F:transferase activity"/>
    <property type="evidence" value="ECO:0007669"/>
    <property type="project" value="UniProtKB-KW"/>
</dbReference>
<reference evidence="1 2" key="1">
    <citation type="submission" date="2014-05" db="EMBL/GenBank/DDBJ databases">
        <title>Draft genome sequence of Amycolatopsis rifamycinica DSM 46095.</title>
        <authorList>
            <person name="Lal R."/>
            <person name="Saxena A."/>
            <person name="Kumari R."/>
            <person name="Mukherjee U."/>
            <person name="Singh P."/>
            <person name="Sangwan N."/>
            <person name="Mahato N.K."/>
        </authorList>
    </citation>
    <scope>NUCLEOTIDE SEQUENCE [LARGE SCALE GENOMIC DNA]</scope>
    <source>
        <strain evidence="1 2">DSM 46095</strain>
    </source>
</reference>
<evidence type="ECO:0000313" key="2">
    <source>
        <dbReference type="Proteomes" id="UP000027345"/>
    </source>
</evidence>
<dbReference type="eggNOG" id="COG0456">
    <property type="taxonomic scope" value="Bacteria"/>
</dbReference>
<dbReference type="OrthoDB" id="3692150at2"/>
<sequence length="190" mass="21550">MTAMPAGCSRYVQLSADEFRARLPEALDIYVRAMRYPAGTAEQRAPMWLTHALREGWRCMAALDADDVLLGVAYGYRGRAGQWWHEQVRHGLSRRSGAAEADRWLSDYFELTEIHVRPENQGHQIGEDLLRSLLEGVPSANVLLSTPEGTSRAWKLYRRTGFVDVLRDYHFAGDPRPFAILGRALPLDPR</sequence>
<dbReference type="Proteomes" id="UP000027345">
    <property type="component" value="Unassembled WGS sequence"/>
</dbReference>
<dbReference type="AlphaFoldDB" id="A0A066TXD6"/>
<dbReference type="EMBL" id="JMQI01000047">
    <property type="protein sequence ID" value="KDN19841.1"/>
    <property type="molecule type" value="Genomic_DNA"/>
</dbReference>
<dbReference type="InterPro" id="IPR016181">
    <property type="entry name" value="Acyl_CoA_acyltransferase"/>
</dbReference>
<keyword evidence="1" id="KW-0808">Transferase</keyword>
<accession>A0A066TXD6</accession>
<organism evidence="1 2">
    <name type="scientific">Amycolatopsis rifamycinica</name>
    <dbReference type="NCBI Taxonomy" id="287986"/>
    <lineage>
        <taxon>Bacteria</taxon>
        <taxon>Bacillati</taxon>
        <taxon>Actinomycetota</taxon>
        <taxon>Actinomycetes</taxon>
        <taxon>Pseudonocardiales</taxon>
        <taxon>Pseudonocardiaceae</taxon>
        <taxon>Amycolatopsis</taxon>
    </lineage>
</organism>
<evidence type="ECO:0000313" key="1">
    <source>
        <dbReference type="EMBL" id="KDN19841.1"/>
    </source>
</evidence>
<comment type="caution">
    <text evidence="1">The sequence shown here is derived from an EMBL/GenBank/DDBJ whole genome shotgun (WGS) entry which is preliminary data.</text>
</comment>
<dbReference type="SUPFAM" id="SSF55729">
    <property type="entry name" value="Acyl-CoA N-acyltransferases (Nat)"/>
    <property type="match status" value="1"/>
</dbReference>
<protein>
    <submittedName>
        <fullName evidence="1">Acetyltransferase</fullName>
    </submittedName>
</protein>
<name>A0A066TXD6_9PSEU</name>
<keyword evidence="2" id="KW-1185">Reference proteome</keyword>
<dbReference type="STRING" id="287986.DV20_22330"/>
<proteinExistence type="predicted"/>